<dbReference type="Pfam" id="PF00090">
    <property type="entry name" value="TSP_1"/>
    <property type="match status" value="1"/>
</dbReference>
<evidence type="ECO:0000256" key="16">
    <source>
        <dbReference type="SAM" id="MobiDB-lite"/>
    </source>
</evidence>
<keyword evidence="19" id="KW-1185">Reference proteome</keyword>
<feature type="binding site" evidence="13 15">
    <location>
        <position position="453"/>
    </location>
    <ligand>
        <name>Zn(2+)</name>
        <dbReference type="ChEBI" id="CHEBI:29105"/>
        <note>catalytic</note>
    </ligand>
</feature>
<dbReference type="Gene3D" id="2.20.100.10">
    <property type="entry name" value="Thrombospondin type-1 (TSP1) repeat"/>
    <property type="match status" value="2"/>
</dbReference>
<dbReference type="InterPro" id="IPR002870">
    <property type="entry name" value="Peptidase_M12B_N"/>
</dbReference>
<dbReference type="GO" id="GO:0006508">
    <property type="term" value="P:proteolysis"/>
    <property type="evidence" value="ECO:0007669"/>
    <property type="project" value="UniProtKB-KW"/>
</dbReference>
<feature type="region of interest" description="Disordered" evidence="16">
    <location>
        <begin position="1086"/>
        <end position="1147"/>
    </location>
</feature>
<evidence type="ECO:0000256" key="4">
    <source>
        <dbReference type="ARBA" id="ARBA00022670"/>
    </source>
</evidence>
<evidence type="ECO:0000256" key="15">
    <source>
        <dbReference type="PROSITE-ProRule" id="PRU00276"/>
    </source>
</evidence>
<keyword evidence="3" id="KW-0272">Extracellular matrix</keyword>
<keyword evidence="8" id="KW-0378">Hydrolase</keyword>
<feature type="binding site" evidence="13">
    <location>
        <position position="309"/>
    </location>
    <ligand>
        <name>Ca(2+)</name>
        <dbReference type="ChEBI" id="CHEBI:29108"/>
        <label>2</label>
    </ligand>
</feature>
<feature type="region of interest" description="Disordered" evidence="16">
    <location>
        <begin position="1000"/>
        <end position="1028"/>
    </location>
</feature>
<dbReference type="PRINTS" id="PR01857">
    <property type="entry name" value="ADAMTSFAMILY"/>
</dbReference>
<dbReference type="InterPro" id="IPR036383">
    <property type="entry name" value="TSP1_rpt_sf"/>
</dbReference>
<evidence type="ECO:0000256" key="9">
    <source>
        <dbReference type="ARBA" id="ARBA00022833"/>
    </source>
</evidence>
<evidence type="ECO:0000256" key="8">
    <source>
        <dbReference type="ARBA" id="ARBA00022801"/>
    </source>
</evidence>
<feature type="disulfide bond" evidence="14">
    <location>
        <begin position="413"/>
        <end position="419"/>
    </location>
</feature>
<feature type="binding site" evidence="13">
    <location>
        <position position="520"/>
    </location>
    <ligand>
        <name>Ca(2+)</name>
        <dbReference type="ChEBI" id="CHEBI:29108"/>
        <label>1</label>
    </ligand>
</feature>
<dbReference type="InterPro" id="IPR013273">
    <property type="entry name" value="ADAMTS/ADAMTS-like"/>
</dbReference>
<evidence type="ECO:0000256" key="13">
    <source>
        <dbReference type="PIRSR" id="PIRSR613273-2"/>
    </source>
</evidence>
<feature type="binding site" evidence="13 15">
    <location>
        <position position="457"/>
    </location>
    <ligand>
        <name>Zn(2+)</name>
        <dbReference type="ChEBI" id="CHEBI:29105"/>
        <note>catalytic</note>
    </ligand>
</feature>
<feature type="binding site" evidence="13">
    <location>
        <position position="520"/>
    </location>
    <ligand>
        <name>Ca(2+)</name>
        <dbReference type="ChEBI" id="CHEBI:29108"/>
        <label>2</label>
    </ligand>
</feature>
<feature type="disulfide bond" evidence="14">
    <location>
        <begin position="646"/>
        <end position="658"/>
    </location>
</feature>
<dbReference type="GO" id="GO:0004222">
    <property type="term" value="F:metalloendopeptidase activity"/>
    <property type="evidence" value="ECO:0007669"/>
    <property type="project" value="InterPro"/>
</dbReference>
<dbReference type="InterPro" id="IPR000884">
    <property type="entry name" value="TSP1_rpt"/>
</dbReference>
<dbReference type="EMBL" id="KK107159">
    <property type="protein sequence ID" value="EZA56652.1"/>
    <property type="molecule type" value="Genomic_DNA"/>
</dbReference>
<dbReference type="SUPFAM" id="SSF82895">
    <property type="entry name" value="TSP-1 type 1 repeat"/>
    <property type="match status" value="2"/>
</dbReference>
<comment type="caution">
    <text evidence="15">Lacks conserved residue(s) required for the propagation of feature annotation.</text>
</comment>
<evidence type="ECO:0000256" key="11">
    <source>
        <dbReference type="ARBA" id="ARBA00023157"/>
    </source>
</evidence>
<keyword evidence="7" id="KW-0677">Repeat</keyword>
<dbReference type="Pfam" id="PF19030">
    <property type="entry name" value="TSP1_ADAMTS"/>
    <property type="match status" value="1"/>
</dbReference>
<feature type="compositionally biased region" description="Basic and acidic residues" evidence="16">
    <location>
        <begin position="1112"/>
        <end position="1147"/>
    </location>
</feature>
<dbReference type="PANTHER" id="PTHR13723:SF200">
    <property type="entry name" value="ADAM METALLOPEPTIDASE WITH THROMBOSPONDIN TYPE 1 MOTIF B, ISOFORM B"/>
    <property type="match status" value="1"/>
</dbReference>
<dbReference type="AlphaFoldDB" id="A0A026WKT1"/>
<dbReference type="Pfam" id="PF01562">
    <property type="entry name" value="Pep_M12B_propep"/>
    <property type="match status" value="1"/>
</dbReference>
<comment type="cofactor">
    <cofactor evidence="13">
        <name>Zn(2+)</name>
        <dbReference type="ChEBI" id="CHEBI:29105"/>
    </cofactor>
    <text evidence="13">Binds 1 zinc ion per subunit.</text>
</comment>
<evidence type="ECO:0000313" key="18">
    <source>
        <dbReference type="EMBL" id="EZA56652.1"/>
    </source>
</evidence>
<feature type="compositionally biased region" description="Basic and acidic residues" evidence="16">
    <location>
        <begin position="1000"/>
        <end position="1025"/>
    </location>
</feature>
<dbReference type="GO" id="GO:0030198">
    <property type="term" value="P:extracellular matrix organization"/>
    <property type="evidence" value="ECO:0007669"/>
    <property type="project" value="InterPro"/>
</dbReference>
<feature type="disulfide bond" evidence="14">
    <location>
        <begin position="572"/>
        <end position="603"/>
    </location>
</feature>
<evidence type="ECO:0000313" key="19">
    <source>
        <dbReference type="Proteomes" id="UP000053097"/>
    </source>
</evidence>
<protein>
    <submittedName>
        <fullName evidence="18">A disintegrin and metalloproteinase with thrombospondin motifs</fullName>
    </submittedName>
</protein>
<dbReference type="InterPro" id="IPR010294">
    <property type="entry name" value="ADAMTS_spacer1"/>
</dbReference>
<dbReference type="Proteomes" id="UP000053097">
    <property type="component" value="Unassembled WGS sequence"/>
</dbReference>
<dbReference type="GO" id="GO:0007229">
    <property type="term" value="P:integrin-mediated signaling pathway"/>
    <property type="evidence" value="ECO:0007669"/>
    <property type="project" value="UniProtKB-KW"/>
</dbReference>
<dbReference type="Pfam" id="PF01421">
    <property type="entry name" value="Reprolysin"/>
    <property type="match status" value="1"/>
</dbReference>
<keyword evidence="18" id="KW-0401">Integrin</keyword>
<feature type="binding site" evidence="13">
    <location>
        <position position="309"/>
    </location>
    <ligand>
        <name>Ca(2+)</name>
        <dbReference type="ChEBI" id="CHEBI:29108"/>
        <label>1</label>
    </ligand>
</feature>
<dbReference type="Pfam" id="PF17771">
    <property type="entry name" value="ADAMTS_CR_2"/>
    <property type="match status" value="1"/>
</dbReference>
<feature type="region of interest" description="Disordered" evidence="16">
    <location>
        <begin position="16"/>
        <end position="53"/>
    </location>
</feature>
<dbReference type="PANTHER" id="PTHR13723">
    <property type="entry name" value="ADAMTS A DISINTEGRIN AND METALLOPROTEASE WITH THROMBOSPONDIN MOTIFS PROTEASE"/>
    <property type="match status" value="1"/>
</dbReference>
<feature type="disulfide bond" evidence="14">
    <location>
        <begin position="471"/>
        <end position="501"/>
    </location>
</feature>
<gene>
    <name evidence="18" type="ORF">X777_02256</name>
</gene>
<keyword evidence="13" id="KW-0106">Calcium</keyword>
<keyword evidence="9 13" id="KW-0862">Zinc</keyword>
<dbReference type="Gene3D" id="2.60.120.830">
    <property type="match status" value="1"/>
</dbReference>
<dbReference type="FunFam" id="2.20.100.10:FF:000001">
    <property type="entry name" value="semaphorin-5A isoform X1"/>
    <property type="match status" value="1"/>
</dbReference>
<evidence type="ECO:0000256" key="5">
    <source>
        <dbReference type="ARBA" id="ARBA00022723"/>
    </source>
</evidence>
<feature type="disulfide bond" evidence="14">
    <location>
        <begin position="597"/>
        <end position="608"/>
    </location>
</feature>
<feature type="binding site" description="in inhibited form" evidence="13">
    <location>
        <position position="275"/>
    </location>
    <ligand>
        <name>Zn(2+)</name>
        <dbReference type="ChEBI" id="CHEBI:29105"/>
        <note>catalytic</note>
    </ligand>
</feature>
<evidence type="ECO:0000256" key="1">
    <source>
        <dbReference type="ARBA" id="ARBA00004498"/>
    </source>
</evidence>
<dbReference type="InterPro" id="IPR041645">
    <property type="entry name" value="ADAMTS_CR_2"/>
</dbReference>
<feature type="disulfide bond" evidence="14">
    <location>
        <begin position="635"/>
        <end position="673"/>
    </location>
</feature>
<dbReference type="Gene3D" id="3.40.1620.60">
    <property type="match status" value="1"/>
</dbReference>
<evidence type="ECO:0000256" key="6">
    <source>
        <dbReference type="ARBA" id="ARBA00022729"/>
    </source>
</evidence>
<evidence type="ECO:0000256" key="12">
    <source>
        <dbReference type="ARBA" id="ARBA00023180"/>
    </source>
</evidence>
<accession>A0A026WKT1</accession>
<keyword evidence="12" id="KW-0325">Glycoprotein</keyword>
<dbReference type="OrthoDB" id="412680at2759"/>
<dbReference type="GO" id="GO:0031012">
    <property type="term" value="C:extracellular matrix"/>
    <property type="evidence" value="ECO:0007669"/>
    <property type="project" value="TreeGrafter"/>
</dbReference>
<feature type="binding site" evidence="13">
    <location>
        <position position="395"/>
    </location>
    <ligand>
        <name>Ca(2+)</name>
        <dbReference type="ChEBI" id="CHEBI:29108"/>
        <label>2</label>
    </ligand>
</feature>
<keyword evidence="2" id="KW-0964">Secreted</keyword>
<dbReference type="OMA" id="CREIPCD"/>
<dbReference type="GO" id="GO:0046872">
    <property type="term" value="F:metal ion binding"/>
    <property type="evidence" value="ECO:0007669"/>
    <property type="project" value="UniProtKB-KW"/>
</dbReference>
<evidence type="ECO:0000256" key="14">
    <source>
        <dbReference type="PIRSR" id="PIRSR613273-3"/>
    </source>
</evidence>
<sequence>MPLIPMRRYKVDGTLRAVEPSDDGGHGRNVAQPRTIPMDKSRRESDNTSSISQPLEIHFKGSTSKNPGLTVKTAQILADEKFLRCRQSYAERNCTFAQRPSALGYHTPAADLPDDRQLVIPRRVRSDGSFVSHQIPHYFERTSHRNQTASDNFVHYRLHIDHEEYHIELYPNDQLIGPGAVVEERRDSQKFLDSMRLKRLHDMQCHYRARVRNQTGNSALSTCYGLVGYIKTKHAWYMIEPVAGHNLTKKTEQPHIVYKRSPDEFQTSEIARDLCNVVDDTSRIIAKRALNPRKRVFAKRNESKPYTVELLVVLDKTLLNHHREFDIENYVLTLFNIVTGLFHDASLGMHVQLTIVRIIRLEVEEDEMNLSINRDADTTLRHFQEWQRTMNPGDDTHPNHHDCAILISKLDICVSRSLCGFTGTSTIAGTCDPLRGAVIVRDAGLPTGYHIAHQIGHTLGMSHDVARENGCPGIVHHGDEYVEVTVMHPGDMYITKKWSECSRRYLSSYIEQGLAFCLEDEPQDHHFPAIEMLPGVMYNGDDQCRLRYRPDARQCDMGITNSSLSAPFFQTCEALRCAIPGRGCVSERKPPAEGTPCGEKRWCYQMKCLMIGERPGVIDGGWGTWSPWSRCSRTCGSGVAYAIRRCDRPSPSGGGVYCIGERKRHKICATNPCEISASSFRDVQCAEFNDWVFPEDGKVHRWMAYNLPEDLRASENPCALYCVSETNLVTSLRPKVVDGTTCYRGIRDICVGGVCREIPCDLNMESNAVEDVCGVCRGDSTSCMLKQGTASFSVQHWLRKVTDVPAGSRNIRVEETEPTKSRIVVRTKSTKTVLIDGNRLGMFDVPGSKAWLGMIRPRQEALNIPGPVTEDLVILVLPKENVTLKYSLGLKQRTPRRSVFLWDFIDWEKCSAGCGPGEQTSKPHCIEKIGGLVDDKFCRNISKPDAKVRPCNQAPCIPRWIIGDWQGCAPCTPGCERTRAVKCVRPVGRGEQDVDVIEDSHCQGPKPRETEPCEVARRRREDGSGGKRRHIFSASARSSALTRQNDFIEAAGGSVKMALNSDGDVAEDRRSSSRLSRARRIGDVCDSSNSINTGDVNALPNVTVNLIPPDGSTRDSYEIRRSDRSQMDKRSNDGSDNRQNDRRVERTDRIKKGELVIDKEGTRNLTLTIILERDERNAVVNFPRDFQPRPPENGTEFTLIGMDALRYIQRIQEEARGAFRERRV</sequence>
<proteinExistence type="predicted"/>
<dbReference type="Gene3D" id="3.40.390.10">
    <property type="entry name" value="Collagenase (Catalytic Domain)"/>
    <property type="match status" value="1"/>
</dbReference>
<evidence type="ECO:0000256" key="3">
    <source>
        <dbReference type="ARBA" id="ARBA00022530"/>
    </source>
</evidence>
<feature type="binding site" evidence="13">
    <location>
        <position position="402"/>
    </location>
    <ligand>
        <name>Ca(2+)</name>
        <dbReference type="ChEBI" id="CHEBI:29108"/>
        <label>1</label>
    </ligand>
</feature>
<dbReference type="PROSITE" id="PS50092">
    <property type="entry name" value="TSP1"/>
    <property type="match status" value="2"/>
</dbReference>
<dbReference type="SMART" id="SM00209">
    <property type="entry name" value="TSP1"/>
    <property type="match status" value="2"/>
</dbReference>
<feature type="domain" description="Peptidase M12B" evidence="17">
    <location>
        <begin position="306"/>
        <end position="522"/>
    </location>
</feature>
<evidence type="ECO:0000256" key="10">
    <source>
        <dbReference type="ARBA" id="ARBA00023049"/>
    </source>
</evidence>
<dbReference type="SUPFAM" id="SSF55486">
    <property type="entry name" value="Metalloproteases ('zincins'), catalytic domain"/>
    <property type="match status" value="1"/>
</dbReference>
<evidence type="ECO:0000256" key="2">
    <source>
        <dbReference type="ARBA" id="ARBA00022525"/>
    </source>
</evidence>
<evidence type="ECO:0000259" key="17">
    <source>
        <dbReference type="PROSITE" id="PS50215"/>
    </source>
</evidence>
<keyword evidence="5 13" id="KW-0479">Metal-binding</keyword>
<dbReference type="InterPro" id="IPR024079">
    <property type="entry name" value="MetalloPept_cat_dom_sf"/>
</dbReference>
<feature type="compositionally biased region" description="Polar residues" evidence="16">
    <location>
        <begin position="1086"/>
        <end position="1104"/>
    </location>
</feature>
<keyword evidence="4" id="KW-0645">Protease</keyword>
<organism evidence="18 19">
    <name type="scientific">Ooceraea biroi</name>
    <name type="common">Clonal raider ant</name>
    <name type="synonym">Cerapachys biroi</name>
    <dbReference type="NCBI Taxonomy" id="2015173"/>
    <lineage>
        <taxon>Eukaryota</taxon>
        <taxon>Metazoa</taxon>
        <taxon>Ecdysozoa</taxon>
        <taxon>Arthropoda</taxon>
        <taxon>Hexapoda</taxon>
        <taxon>Insecta</taxon>
        <taxon>Pterygota</taxon>
        <taxon>Neoptera</taxon>
        <taxon>Endopterygota</taxon>
        <taxon>Hymenoptera</taxon>
        <taxon>Apocrita</taxon>
        <taxon>Aculeata</taxon>
        <taxon>Formicoidea</taxon>
        <taxon>Formicidae</taxon>
        <taxon>Dorylinae</taxon>
        <taxon>Ooceraea</taxon>
    </lineage>
</organism>
<dbReference type="InterPro" id="IPR050439">
    <property type="entry name" value="ADAMTS_ADAMTS-like"/>
</dbReference>
<feature type="disulfide bond" evidence="14">
    <location>
        <begin position="544"/>
        <end position="577"/>
    </location>
</feature>
<dbReference type="PROSITE" id="PS50215">
    <property type="entry name" value="ADAM_MEPRO"/>
    <property type="match status" value="1"/>
</dbReference>
<feature type="binding site" evidence="13">
    <location>
        <position position="517"/>
    </location>
    <ligand>
        <name>Ca(2+)</name>
        <dbReference type="ChEBI" id="CHEBI:29108"/>
        <label>1</label>
    </ligand>
</feature>
<feature type="disulfide bond" evidence="14">
    <location>
        <begin position="431"/>
        <end position="517"/>
    </location>
</feature>
<feature type="binding site" evidence="13">
    <location>
        <position position="395"/>
    </location>
    <ligand>
        <name>Ca(2+)</name>
        <dbReference type="ChEBI" id="CHEBI:29108"/>
        <label>1</label>
    </ligand>
</feature>
<dbReference type="Pfam" id="PF05986">
    <property type="entry name" value="ADAMTS_spacer1"/>
    <property type="match status" value="1"/>
</dbReference>
<keyword evidence="6" id="KW-0732">Signal</keyword>
<evidence type="ECO:0000256" key="7">
    <source>
        <dbReference type="ARBA" id="ARBA00022737"/>
    </source>
</evidence>
<name>A0A026WKT1_OOCBI</name>
<feature type="disulfide bond" evidence="14">
    <location>
        <begin position="631"/>
        <end position="668"/>
    </location>
</feature>
<keyword evidence="10" id="KW-0482">Metalloprotease</keyword>
<dbReference type="InterPro" id="IPR001590">
    <property type="entry name" value="Peptidase_M12B"/>
</dbReference>
<comment type="subcellular location">
    <subcellularLocation>
        <location evidence="1">Secreted</location>
        <location evidence="1">Extracellular space</location>
        <location evidence="1">Extracellular matrix</location>
    </subcellularLocation>
</comment>
<feature type="compositionally biased region" description="Basic and acidic residues" evidence="16">
    <location>
        <begin position="37"/>
        <end position="46"/>
    </location>
</feature>
<reference evidence="18 19" key="1">
    <citation type="journal article" date="2014" name="Curr. Biol.">
        <title>The genome of the clonal raider ant Cerapachys biroi.</title>
        <authorList>
            <person name="Oxley P.R."/>
            <person name="Ji L."/>
            <person name="Fetter-Pruneda I."/>
            <person name="McKenzie S.K."/>
            <person name="Li C."/>
            <person name="Hu H."/>
            <person name="Zhang G."/>
            <person name="Kronauer D.J."/>
        </authorList>
    </citation>
    <scope>NUCLEOTIDE SEQUENCE [LARGE SCALE GENOMIC DNA]</scope>
</reference>
<keyword evidence="11 14" id="KW-1015">Disulfide bond</keyword>
<feature type="disulfide bond" evidence="14">
    <location>
        <begin position="555"/>
        <end position="584"/>
    </location>
</feature>
<feature type="binding site" evidence="13 15">
    <location>
        <position position="463"/>
    </location>
    <ligand>
        <name>Zn(2+)</name>
        <dbReference type="ChEBI" id="CHEBI:29105"/>
        <note>catalytic</note>
    </ligand>
</feature>